<name>A0A923NJE4_9FIRM</name>
<evidence type="ECO:0000313" key="3">
    <source>
        <dbReference type="Proteomes" id="UP000602647"/>
    </source>
</evidence>
<dbReference type="RefSeq" id="WP_187303277.1">
    <property type="nucleotide sequence ID" value="NZ_JACRYT010000010.1"/>
</dbReference>
<protein>
    <submittedName>
        <fullName evidence="2">Transposase</fullName>
    </submittedName>
</protein>
<keyword evidence="3" id="KW-1185">Reference proteome</keyword>
<evidence type="ECO:0000313" key="2">
    <source>
        <dbReference type="EMBL" id="MBC6680176.1"/>
    </source>
</evidence>
<gene>
    <name evidence="2" type="ORF">H9L42_10055</name>
</gene>
<dbReference type="GO" id="GO:0006313">
    <property type="term" value="P:DNA transposition"/>
    <property type="evidence" value="ECO:0007669"/>
    <property type="project" value="InterPro"/>
</dbReference>
<dbReference type="AlphaFoldDB" id="A0A923NJE4"/>
<dbReference type="Proteomes" id="UP000602647">
    <property type="component" value="Unassembled WGS sequence"/>
</dbReference>
<keyword evidence="1" id="KW-0175">Coiled coil</keyword>
<feature type="coiled-coil region" evidence="1">
    <location>
        <begin position="60"/>
        <end position="94"/>
    </location>
</feature>
<dbReference type="EMBL" id="JACRYT010000010">
    <property type="protein sequence ID" value="MBC6680176.1"/>
    <property type="molecule type" value="Genomic_DNA"/>
</dbReference>
<accession>A0A923NJE4</accession>
<proteinExistence type="predicted"/>
<dbReference type="InterPro" id="IPR002514">
    <property type="entry name" value="Transposase_8"/>
</dbReference>
<dbReference type="GO" id="GO:0003677">
    <property type="term" value="F:DNA binding"/>
    <property type="evidence" value="ECO:0007669"/>
    <property type="project" value="InterPro"/>
</dbReference>
<organism evidence="2 3">
    <name type="scientific">Zhenpiania hominis</name>
    <dbReference type="NCBI Taxonomy" id="2763644"/>
    <lineage>
        <taxon>Bacteria</taxon>
        <taxon>Bacillati</taxon>
        <taxon>Bacillota</taxon>
        <taxon>Clostridia</taxon>
        <taxon>Peptostreptococcales</taxon>
        <taxon>Anaerovoracaceae</taxon>
        <taxon>Zhenpiania</taxon>
    </lineage>
</organism>
<reference evidence="2" key="1">
    <citation type="submission" date="2020-08" db="EMBL/GenBank/DDBJ databases">
        <title>Genome public.</title>
        <authorList>
            <person name="Liu C."/>
            <person name="Sun Q."/>
        </authorList>
    </citation>
    <scope>NUCLEOTIDE SEQUENCE</scope>
    <source>
        <strain evidence="2">BX12</strain>
    </source>
</reference>
<dbReference type="InterPro" id="IPR009057">
    <property type="entry name" value="Homeodomain-like_sf"/>
</dbReference>
<dbReference type="Gene3D" id="1.10.10.60">
    <property type="entry name" value="Homeodomain-like"/>
    <property type="match status" value="1"/>
</dbReference>
<sequence length="102" mass="11630">MGKAKQYDKGFKIQAVKLTQEIGSTRTAKELGIPVNTLYGWMRAYKEGRLECGVRTPGNAMTLSEEVAMLRKKVKQQEKEIRRLNELNDFLEEASTFFAASR</sequence>
<comment type="caution">
    <text evidence="2">The sequence shown here is derived from an EMBL/GenBank/DDBJ whole genome shotgun (WGS) entry which is preliminary data.</text>
</comment>
<dbReference type="GO" id="GO:0004803">
    <property type="term" value="F:transposase activity"/>
    <property type="evidence" value="ECO:0007669"/>
    <property type="project" value="InterPro"/>
</dbReference>
<dbReference type="Pfam" id="PF01527">
    <property type="entry name" value="HTH_Tnp_1"/>
    <property type="match status" value="1"/>
</dbReference>
<evidence type="ECO:0000256" key="1">
    <source>
        <dbReference type="SAM" id="Coils"/>
    </source>
</evidence>
<dbReference type="SUPFAM" id="SSF46689">
    <property type="entry name" value="Homeodomain-like"/>
    <property type="match status" value="1"/>
</dbReference>